<sequence length="132" mass="14891">MAYYNWPIAIADRVLVIGGDDAGLAAVGDLLVVGHGRREVDDVWRALAAMRDDGRRRVLHHRGVFLSSCHLPIQGHCSFQAKSERYRALSHSFYSPLFFTLFGLVLSSPTNNLFSPFLCLDDFFFFLAVRDL</sequence>
<reference evidence="2" key="1">
    <citation type="submission" date="2013-04" db="UniProtKB">
        <authorList>
            <consortium name="EnsemblPlants"/>
        </authorList>
    </citation>
    <scope>IDENTIFICATION</scope>
</reference>
<dbReference type="AlphaFoldDB" id="J3LBI5"/>
<dbReference type="Gramene" id="OB02G20020.1">
    <property type="protein sequence ID" value="OB02G20020.1"/>
    <property type="gene ID" value="OB02G20020"/>
</dbReference>
<keyword evidence="1" id="KW-1133">Transmembrane helix</keyword>
<protein>
    <submittedName>
        <fullName evidence="2">Uncharacterized protein</fullName>
    </submittedName>
</protein>
<feature type="transmembrane region" description="Helical" evidence="1">
    <location>
        <begin position="88"/>
        <end position="107"/>
    </location>
</feature>
<keyword evidence="1" id="KW-0812">Transmembrane</keyword>
<proteinExistence type="predicted"/>
<keyword evidence="3" id="KW-1185">Reference proteome</keyword>
<dbReference type="Proteomes" id="UP000006038">
    <property type="component" value="Unassembled WGS sequence"/>
</dbReference>
<evidence type="ECO:0000256" key="1">
    <source>
        <dbReference type="SAM" id="Phobius"/>
    </source>
</evidence>
<keyword evidence="1" id="KW-0472">Membrane</keyword>
<dbReference type="HOGENOM" id="CLU_1920329_0_0_1"/>
<evidence type="ECO:0000313" key="3">
    <source>
        <dbReference type="Proteomes" id="UP000006038"/>
    </source>
</evidence>
<dbReference type="EnsemblPlants" id="OB02G20020.1">
    <property type="protein sequence ID" value="OB02G20020.1"/>
    <property type="gene ID" value="OB02G20020"/>
</dbReference>
<evidence type="ECO:0000313" key="2">
    <source>
        <dbReference type="EnsemblPlants" id="OB02G20020.1"/>
    </source>
</evidence>
<organism evidence="2">
    <name type="scientific">Oryza brachyantha</name>
    <name type="common">malo sina</name>
    <dbReference type="NCBI Taxonomy" id="4533"/>
    <lineage>
        <taxon>Eukaryota</taxon>
        <taxon>Viridiplantae</taxon>
        <taxon>Streptophyta</taxon>
        <taxon>Embryophyta</taxon>
        <taxon>Tracheophyta</taxon>
        <taxon>Spermatophyta</taxon>
        <taxon>Magnoliopsida</taxon>
        <taxon>Liliopsida</taxon>
        <taxon>Poales</taxon>
        <taxon>Poaceae</taxon>
        <taxon>BOP clade</taxon>
        <taxon>Oryzoideae</taxon>
        <taxon>Oryzeae</taxon>
        <taxon>Oryzinae</taxon>
        <taxon>Oryza</taxon>
    </lineage>
</organism>
<accession>J3LBI5</accession>
<name>J3LBI5_ORYBR</name>